<evidence type="ECO:0000313" key="2">
    <source>
        <dbReference type="EMBL" id="KZO94446.1"/>
    </source>
</evidence>
<feature type="region of interest" description="Disordered" evidence="1">
    <location>
        <begin position="1"/>
        <end position="22"/>
    </location>
</feature>
<protein>
    <submittedName>
        <fullName evidence="2">S-adenosyl-L-methionine-dependent methyltransferase</fullName>
    </submittedName>
</protein>
<dbReference type="InterPro" id="IPR029063">
    <property type="entry name" value="SAM-dependent_MTases_sf"/>
</dbReference>
<accession>A0A167KAS0</accession>
<evidence type="ECO:0000313" key="3">
    <source>
        <dbReference type="Proteomes" id="UP000076738"/>
    </source>
</evidence>
<organism evidence="2 3">
    <name type="scientific">Calocera viscosa (strain TUFC12733)</name>
    <dbReference type="NCBI Taxonomy" id="1330018"/>
    <lineage>
        <taxon>Eukaryota</taxon>
        <taxon>Fungi</taxon>
        <taxon>Dikarya</taxon>
        <taxon>Basidiomycota</taxon>
        <taxon>Agaricomycotina</taxon>
        <taxon>Dacrymycetes</taxon>
        <taxon>Dacrymycetales</taxon>
        <taxon>Dacrymycetaceae</taxon>
        <taxon>Calocera</taxon>
    </lineage>
</organism>
<proteinExistence type="predicted"/>
<dbReference type="GO" id="GO:0032259">
    <property type="term" value="P:methylation"/>
    <property type="evidence" value="ECO:0007669"/>
    <property type="project" value="UniProtKB-KW"/>
</dbReference>
<dbReference type="SUPFAM" id="SSF53335">
    <property type="entry name" value="S-adenosyl-L-methionine-dependent methyltransferases"/>
    <property type="match status" value="1"/>
</dbReference>
<dbReference type="Proteomes" id="UP000076738">
    <property type="component" value="Unassembled WGS sequence"/>
</dbReference>
<dbReference type="AlphaFoldDB" id="A0A167KAS0"/>
<gene>
    <name evidence="2" type="ORF">CALVIDRAFT_538897</name>
</gene>
<feature type="region of interest" description="Disordered" evidence="1">
    <location>
        <begin position="262"/>
        <end position="292"/>
    </location>
</feature>
<dbReference type="Gene3D" id="3.40.50.150">
    <property type="entry name" value="Vaccinia Virus protein VP39"/>
    <property type="match status" value="1"/>
</dbReference>
<dbReference type="Pfam" id="PF13489">
    <property type="entry name" value="Methyltransf_23"/>
    <property type="match status" value="1"/>
</dbReference>
<dbReference type="OrthoDB" id="2013972at2759"/>
<reference evidence="2 3" key="1">
    <citation type="journal article" date="2016" name="Mol. Biol. Evol.">
        <title>Comparative Genomics of Early-Diverging Mushroom-Forming Fungi Provides Insights into the Origins of Lignocellulose Decay Capabilities.</title>
        <authorList>
            <person name="Nagy L.G."/>
            <person name="Riley R."/>
            <person name="Tritt A."/>
            <person name="Adam C."/>
            <person name="Daum C."/>
            <person name="Floudas D."/>
            <person name="Sun H."/>
            <person name="Yadav J.S."/>
            <person name="Pangilinan J."/>
            <person name="Larsson K.H."/>
            <person name="Matsuura K."/>
            <person name="Barry K."/>
            <person name="Labutti K."/>
            <person name="Kuo R."/>
            <person name="Ohm R.A."/>
            <person name="Bhattacharya S.S."/>
            <person name="Shirouzu T."/>
            <person name="Yoshinaga Y."/>
            <person name="Martin F.M."/>
            <person name="Grigoriev I.V."/>
            <person name="Hibbett D.S."/>
        </authorList>
    </citation>
    <scope>NUCLEOTIDE SEQUENCE [LARGE SCALE GENOMIC DNA]</scope>
    <source>
        <strain evidence="2 3">TUFC12733</strain>
    </source>
</reference>
<name>A0A167KAS0_CALVF</name>
<evidence type="ECO:0000256" key="1">
    <source>
        <dbReference type="SAM" id="MobiDB-lite"/>
    </source>
</evidence>
<dbReference type="GO" id="GO:0008168">
    <property type="term" value="F:methyltransferase activity"/>
    <property type="evidence" value="ECO:0007669"/>
    <property type="project" value="UniProtKB-KW"/>
</dbReference>
<dbReference type="CDD" id="cd02440">
    <property type="entry name" value="AdoMet_MTases"/>
    <property type="match status" value="1"/>
</dbReference>
<keyword evidence="3" id="KW-1185">Reference proteome</keyword>
<dbReference type="STRING" id="1330018.A0A167KAS0"/>
<dbReference type="PANTHER" id="PTHR43591">
    <property type="entry name" value="METHYLTRANSFERASE"/>
    <property type="match status" value="1"/>
</dbReference>
<dbReference type="EMBL" id="KV417294">
    <property type="protein sequence ID" value="KZO94446.1"/>
    <property type="molecule type" value="Genomic_DNA"/>
</dbReference>
<keyword evidence="2" id="KW-0808">Transferase</keyword>
<sequence>MAQPGLFLGPARDVLDPSSSKKPKRILDIGTGNGSWAVEVANRYLGAAIDIVDLVPIARELPSNILFFRQDVNRGLPPSMPDAEYDLVHARNIQLGIPDYPKLIDECARVLKARGLINLIEGDWDIFDSDGNPVTPYKNPGWYNWIQAWRGAVAHQNIDVEAPKKTEQWLKDSPYFSEVKATARWMPIGPWTNDAEMNRLGEIVWENLKYLIPSIRPLLTEYYAGRSEWADMIVQHAWAELASPHSHVFMRWRFFWGKRNSRVYSPDGPVPRKPRKGKEREKPQTESSGGRA</sequence>
<keyword evidence="2" id="KW-0489">Methyltransferase</keyword>
<dbReference type="PANTHER" id="PTHR43591:SF24">
    <property type="entry name" value="2-METHOXY-6-POLYPRENYL-1,4-BENZOQUINOL METHYLASE, MITOCHONDRIAL"/>
    <property type="match status" value="1"/>
</dbReference>